<dbReference type="EMBL" id="BJHV01000001">
    <property type="protein sequence ID" value="GDY42172.1"/>
    <property type="molecule type" value="Genomic_DNA"/>
</dbReference>
<proteinExistence type="predicted"/>
<keyword evidence="2" id="KW-1185">Reference proteome</keyword>
<dbReference type="InterPro" id="IPR029052">
    <property type="entry name" value="Metallo-depent_PP-like"/>
</dbReference>
<dbReference type="AlphaFoldDB" id="A0A4D4K251"/>
<dbReference type="Proteomes" id="UP000299290">
    <property type="component" value="Unassembled WGS sequence"/>
</dbReference>
<evidence type="ECO:0000313" key="2">
    <source>
        <dbReference type="Proteomes" id="UP000299290"/>
    </source>
</evidence>
<dbReference type="PANTHER" id="PTHR43143">
    <property type="entry name" value="METALLOPHOSPHOESTERASE, CALCINEURIN SUPERFAMILY"/>
    <property type="match status" value="1"/>
</dbReference>
<evidence type="ECO:0000313" key="1">
    <source>
        <dbReference type="EMBL" id="GDY42172.1"/>
    </source>
</evidence>
<evidence type="ECO:0008006" key="3">
    <source>
        <dbReference type="Google" id="ProtNLM"/>
    </source>
</evidence>
<reference evidence="1 2" key="1">
    <citation type="journal article" date="2020" name="Int. J. Syst. Evol. Microbiol.">
        <title>Reclassification of Streptomyces castelarensis and Streptomyces sporoclivatus as later heterotypic synonyms of Streptomyces antimycoticus.</title>
        <authorList>
            <person name="Komaki H."/>
            <person name="Tamura T."/>
        </authorList>
    </citation>
    <scope>NUCLEOTIDE SEQUENCE [LARGE SCALE GENOMIC DNA]</scope>
    <source>
        <strain evidence="1 2">NBRC 12839</strain>
    </source>
</reference>
<organism evidence="1 2">
    <name type="scientific">Streptomyces antimycoticus</name>
    <dbReference type="NCBI Taxonomy" id="68175"/>
    <lineage>
        <taxon>Bacteria</taxon>
        <taxon>Bacillati</taxon>
        <taxon>Actinomycetota</taxon>
        <taxon>Actinomycetes</taxon>
        <taxon>Kitasatosporales</taxon>
        <taxon>Streptomycetaceae</taxon>
        <taxon>Streptomyces</taxon>
        <taxon>Streptomyces violaceusniger group</taxon>
    </lineage>
</organism>
<protein>
    <recommendedName>
        <fullName evidence="3">Calcineurin-like phosphoesterase domain-containing protein</fullName>
    </recommendedName>
</protein>
<dbReference type="RefSeq" id="WP_265584400.1">
    <property type="nucleotide sequence ID" value="NZ_BJHV01000001.1"/>
</dbReference>
<comment type="caution">
    <text evidence="1">The sequence shown here is derived from an EMBL/GenBank/DDBJ whole genome shotgun (WGS) entry which is preliminary data.</text>
</comment>
<dbReference type="Gene3D" id="3.60.21.10">
    <property type="match status" value="1"/>
</dbReference>
<dbReference type="SUPFAM" id="SSF56300">
    <property type="entry name" value="Metallo-dependent phosphatases"/>
    <property type="match status" value="1"/>
</dbReference>
<dbReference type="InterPro" id="IPR051918">
    <property type="entry name" value="STPP_CPPED1"/>
</dbReference>
<sequence length="147" mass="15916">MGRLGHPCYPVMGNHDFGGTAISQGYAGSLEYYRRNMAPEWYSFDRNGRHVVVLEDNDDASGPQPQLEWLRRDLAQHAVGKQVLVFAHRSLFTQWAPARACSRPSANWPSTTVLRTWVPSIPLFAASAVAAGGAVAAALAAGQLLAP</sequence>
<gene>
    <name evidence="1" type="ORF">SANT12839_030540</name>
</gene>
<dbReference type="PANTHER" id="PTHR43143:SF1">
    <property type="entry name" value="SERINE_THREONINE-PROTEIN PHOSPHATASE CPPED1"/>
    <property type="match status" value="1"/>
</dbReference>
<accession>A0A4D4K251</accession>
<name>A0A4D4K251_9ACTN</name>